<feature type="domain" description="Replication-associated protein G2P N-terminal" evidence="1">
    <location>
        <begin position="9"/>
        <end position="197"/>
    </location>
</feature>
<gene>
    <name evidence="3" type="ORF">A1355_03255</name>
</gene>
<reference evidence="4" key="1">
    <citation type="submission" date="2016-03" db="EMBL/GenBank/DDBJ databases">
        <authorList>
            <person name="Heylen K."/>
            <person name="De Vos P."/>
            <person name="Vekeman B."/>
        </authorList>
    </citation>
    <scope>NUCLEOTIDE SEQUENCE [LARGE SCALE GENOMIC DNA]</scope>
    <source>
        <strain evidence="4">R-45383</strain>
    </source>
</reference>
<sequence length="324" mass="36595">MQIQVRGRRVYVSGNPSRFDRLDNLFGLSTIDQCVAVYNGILASLGLPAFTRCTFSGFRETQKEDGSIALTPFVDGLVITEVHCTTNVAVGEGSTDAYLKAIAMLPYRNSVPRLHTNGKTTDWLSKQGNARDLYAKVYEKANELRLHSLPIIKKRYGEHSDEYQYLAALADYCDQTGAVRFEQKFRSSFLRKNNLQFWGLSDYTDLKQLHEQFLGIDEKLKVSAMNLQTLTETLLSEGICKSTQSANSTALYAINWMNGEKFDLNKTQVQTNRARLRKIGIDIAKPCNLTVFSPVIVKEVIEIEKRALTPPAFYRHPNHLRLAA</sequence>
<accession>A0A177NPY3</accession>
<dbReference type="Proteomes" id="UP000077628">
    <property type="component" value="Unassembled WGS sequence"/>
</dbReference>
<proteinExistence type="predicted"/>
<organism evidence="3 4">
    <name type="scientific">Methylomonas koyamae</name>
    <dbReference type="NCBI Taxonomy" id="702114"/>
    <lineage>
        <taxon>Bacteria</taxon>
        <taxon>Pseudomonadati</taxon>
        <taxon>Pseudomonadota</taxon>
        <taxon>Gammaproteobacteria</taxon>
        <taxon>Methylococcales</taxon>
        <taxon>Methylococcaceae</taxon>
        <taxon>Methylomonas</taxon>
    </lineage>
</organism>
<dbReference type="STRING" id="702114.A1355_03255"/>
<keyword evidence="4" id="KW-1185">Reference proteome</keyword>
<name>A0A177NPY3_9GAMM</name>
<dbReference type="EMBL" id="LUUK01000151">
    <property type="protein sequence ID" value="OAI20035.1"/>
    <property type="molecule type" value="Genomic_DNA"/>
</dbReference>
<protein>
    <submittedName>
        <fullName evidence="3">Replication-associated protein G2P</fullName>
    </submittedName>
</protein>
<dbReference type="InterPro" id="IPR022688">
    <property type="entry name" value="G2P_C"/>
</dbReference>
<dbReference type="GO" id="GO:0006260">
    <property type="term" value="P:DNA replication"/>
    <property type="evidence" value="ECO:0007669"/>
    <property type="project" value="InterPro"/>
</dbReference>
<evidence type="ECO:0000259" key="1">
    <source>
        <dbReference type="Pfam" id="PF05144"/>
    </source>
</evidence>
<comment type="caution">
    <text evidence="3">The sequence shown here is derived from an EMBL/GenBank/DDBJ whole genome shotgun (WGS) entry which is preliminary data.</text>
</comment>
<feature type="domain" description="Replication-associated protein G2P C-terminal" evidence="2">
    <location>
        <begin position="234"/>
        <end position="318"/>
    </location>
</feature>
<evidence type="ECO:0000259" key="2">
    <source>
        <dbReference type="Pfam" id="PF05155"/>
    </source>
</evidence>
<dbReference type="Pfam" id="PF05144">
    <property type="entry name" value="Phage_CRI"/>
    <property type="match status" value="1"/>
</dbReference>
<evidence type="ECO:0000313" key="4">
    <source>
        <dbReference type="Proteomes" id="UP000077628"/>
    </source>
</evidence>
<dbReference type="AlphaFoldDB" id="A0A177NPY3"/>
<evidence type="ECO:0000313" key="3">
    <source>
        <dbReference type="EMBL" id="OAI20035.1"/>
    </source>
</evidence>
<dbReference type="InterPro" id="IPR022686">
    <property type="entry name" value="G2P_N"/>
</dbReference>
<dbReference type="Pfam" id="PF05155">
    <property type="entry name" value="G2P_X_C"/>
    <property type="match status" value="1"/>
</dbReference>